<keyword evidence="2" id="KW-1185">Reference proteome</keyword>
<proteinExistence type="predicted"/>
<sequence length="133" mass="15089">MRMKSEGKSKQYERVLERSDEIMLHWVYFIGRVLAPHHYERPSLRAYDVMSSHGGLVKEATFSLGLRISQHFHNLPLTRLGLTATCPSNSSSLSISHRLSFTALYAAYKTPFIPRPAPVPCHYQLLAIASAEF</sequence>
<organism evidence="1 2">
    <name type="scientific">Cronartium quercuum f. sp. fusiforme G11</name>
    <dbReference type="NCBI Taxonomy" id="708437"/>
    <lineage>
        <taxon>Eukaryota</taxon>
        <taxon>Fungi</taxon>
        <taxon>Dikarya</taxon>
        <taxon>Basidiomycota</taxon>
        <taxon>Pucciniomycotina</taxon>
        <taxon>Pucciniomycetes</taxon>
        <taxon>Pucciniales</taxon>
        <taxon>Coleosporiaceae</taxon>
        <taxon>Cronartium</taxon>
    </lineage>
</organism>
<accession>A0A9P6TBQ7</accession>
<name>A0A9P6TBQ7_9BASI</name>
<evidence type="ECO:0000313" key="2">
    <source>
        <dbReference type="Proteomes" id="UP000886653"/>
    </source>
</evidence>
<reference evidence="1" key="1">
    <citation type="submission" date="2013-11" db="EMBL/GenBank/DDBJ databases">
        <title>Genome sequence of the fusiform rust pathogen reveals effectors for host alternation and coevolution with pine.</title>
        <authorList>
            <consortium name="DOE Joint Genome Institute"/>
            <person name="Smith K."/>
            <person name="Pendleton A."/>
            <person name="Kubisiak T."/>
            <person name="Anderson C."/>
            <person name="Salamov A."/>
            <person name="Aerts A."/>
            <person name="Riley R."/>
            <person name="Clum A."/>
            <person name="Lindquist E."/>
            <person name="Ence D."/>
            <person name="Campbell M."/>
            <person name="Kronenberg Z."/>
            <person name="Feau N."/>
            <person name="Dhillon B."/>
            <person name="Hamelin R."/>
            <person name="Burleigh J."/>
            <person name="Smith J."/>
            <person name="Yandell M."/>
            <person name="Nelson C."/>
            <person name="Grigoriev I."/>
            <person name="Davis J."/>
        </authorList>
    </citation>
    <scope>NUCLEOTIDE SEQUENCE</scope>
    <source>
        <strain evidence="1">G11</strain>
    </source>
</reference>
<dbReference type="AlphaFoldDB" id="A0A9P6TBQ7"/>
<dbReference type="Proteomes" id="UP000886653">
    <property type="component" value="Unassembled WGS sequence"/>
</dbReference>
<dbReference type="EMBL" id="MU167268">
    <property type="protein sequence ID" value="KAG0145929.1"/>
    <property type="molecule type" value="Genomic_DNA"/>
</dbReference>
<evidence type="ECO:0000313" key="1">
    <source>
        <dbReference type="EMBL" id="KAG0145929.1"/>
    </source>
</evidence>
<comment type="caution">
    <text evidence="1">The sequence shown here is derived from an EMBL/GenBank/DDBJ whole genome shotgun (WGS) entry which is preliminary data.</text>
</comment>
<protein>
    <submittedName>
        <fullName evidence="1">Uncharacterized protein</fullName>
    </submittedName>
</protein>
<gene>
    <name evidence="1" type="ORF">CROQUDRAFT_93251</name>
</gene>